<evidence type="ECO:0000313" key="2">
    <source>
        <dbReference type="EMBL" id="KJZ76512.1"/>
    </source>
</evidence>
<evidence type="ECO:0000313" key="3">
    <source>
        <dbReference type="Proteomes" id="UP000054481"/>
    </source>
</evidence>
<name>A0A0F8A1U1_9HYPO</name>
<dbReference type="Proteomes" id="UP000054481">
    <property type="component" value="Unassembled WGS sequence"/>
</dbReference>
<dbReference type="AlphaFoldDB" id="A0A0F8A1U1"/>
<gene>
    <name evidence="2" type="ORF">HIM_04241</name>
</gene>
<keyword evidence="1" id="KW-0732">Signal</keyword>
<feature type="chain" id="PRO_5002526377" evidence="1">
    <location>
        <begin position="30"/>
        <end position="417"/>
    </location>
</feature>
<organism evidence="2 3">
    <name type="scientific">Hirsutella minnesotensis 3608</name>
    <dbReference type="NCBI Taxonomy" id="1043627"/>
    <lineage>
        <taxon>Eukaryota</taxon>
        <taxon>Fungi</taxon>
        <taxon>Dikarya</taxon>
        <taxon>Ascomycota</taxon>
        <taxon>Pezizomycotina</taxon>
        <taxon>Sordariomycetes</taxon>
        <taxon>Hypocreomycetidae</taxon>
        <taxon>Hypocreales</taxon>
        <taxon>Ophiocordycipitaceae</taxon>
        <taxon>Hirsutella</taxon>
    </lineage>
</organism>
<protein>
    <submittedName>
        <fullName evidence="2">Uncharacterized protein</fullName>
    </submittedName>
</protein>
<keyword evidence="3" id="KW-1185">Reference proteome</keyword>
<feature type="signal peptide" evidence="1">
    <location>
        <begin position="1"/>
        <end position="29"/>
    </location>
</feature>
<dbReference type="SUPFAM" id="SSF63829">
    <property type="entry name" value="Calcium-dependent phosphotriesterase"/>
    <property type="match status" value="1"/>
</dbReference>
<proteinExistence type="predicted"/>
<reference evidence="2 3" key="1">
    <citation type="journal article" date="2014" name="Genome Biol. Evol.">
        <title>Comparative genomics and transcriptomics analyses reveal divergent lifestyle features of nematode endoparasitic fungus Hirsutella minnesotensis.</title>
        <authorList>
            <person name="Lai Y."/>
            <person name="Liu K."/>
            <person name="Zhang X."/>
            <person name="Zhang X."/>
            <person name="Li K."/>
            <person name="Wang N."/>
            <person name="Shu C."/>
            <person name="Wu Y."/>
            <person name="Wang C."/>
            <person name="Bushley K.E."/>
            <person name="Xiang M."/>
            <person name="Liu X."/>
        </authorList>
    </citation>
    <scope>NUCLEOTIDE SEQUENCE [LARGE SCALE GENOMIC DNA]</scope>
    <source>
        <strain evidence="2 3">3608</strain>
    </source>
</reference>
<evidence type="ECO:0000256" key="1">
    <source>
        <dbReference type="SAM" id="SignalP"/>
    </source>
</evidence>
<dbReference type="OrthoDB" id="4449395at2759"/>
<sequence>MQSAPGTNKPLSTWLFHALLALLVSPVISAAIGQGRDLEPRQESDKIVTGVYGSYGYVFQGERFTRWSLSSKWTVREKPKILVHDRQGTVSWSWDYTVGLLNRVPNEPRKCIGSGISATEAKFAKNGSKIVAIIGRSAVIINYAPGSPADKMVEYAVCLEGILATAHTVELLPGNLLAIATSGQTADDGVWIYDGNQMSPDPRPVQTLLGVRAVHGMIWDQESQKLWVAGNTDAADGSGGTSYGIVQGYAYNEQAQPKFRESDAFKMAEAKKLASEWTGSSSPEFANWWDGAHDLVPVPSKRILLVPMDVDIYSLDISTGAFNRAGDQVASEFLKGFRPVDTRIGDNQENLPRSDIKSLNLHPDGSALYTQAPWRESSGLAKQVNLLNMSQGYSVPLSASSIYRSRWFMEIPGWQTA</sequence>
<dbReference type="EMBL" id="KQ030511">
    <property type="protein sequence ID" value="KJZ76512.1"/>
    <property type="molecule type" value="Genomic_DNA"/>
</dbReference>
<accession>A0A0F8A1U1</accession>